<evidence type="ECO:0000313" key="10">
    <source>
        <dbReference type="Proteomes" id="UP000245624"/>
    </source>
</evidence>
<keyword evidence="2" id="KW-0444">Lipid biosynthesis</keyword>
<evidence type="ECO:0000256" key="4">
    <source>
        <dbReference type="ARBA" id="ARBA00023015"/>
    </source>
</evidence>
<sequence>MMGKKEKRQALLKQLISETPFIKDKDIAKKLNVSIQTIRLDRLELSIPGLRDRIKDIAYHNLKEEIRSLPIEEVIGEIIDLELEKSAVSILEIEEKEHVFSRNQIVRGHYLFAQANSLAIAVINDELALTSKANIHFLKQVKQNEMIIAKAKVKGTDLGKRRTTVEVESFVRDEIVFSCEFEIYRSNLIGLKGEDRKVTSLI</sequence>
<proteinExistence type="predicted"/>
<dbReference type="GO" id="GO:0003677">
    <property type="term" value="F:DNA binding"/>
    <property type="evidence" value="ECO:0007669"/>
    <property type="project" value="UniProtKB-KW"/>
</dbReference>
<dbReference type="InterPro" id="IPR036388">
    <property type="entry name" value="WH-like_DNA-bd_sf"/>
</dbReference>
<evidence type="ECO:0000256" key="7">
    <source>
        <dbReference type="ARBA" id="ARBA00023160"/>
    </source>
</evidence>
<dbReference type="CDD" id="cd03440">
    <property type="entry name" value="hot_dog"/>
    <property type="match status" value="1"/>
</dbReference>
<dbReference type="InterPro" id="IPR029069">
    <property type="entry name" value="HotDog_dom_sf"/>
</dbReference>
<keyword evidence="1" id="KW-0678">Repressor</keyword>
<evidence type="ECO:0000256" key="2">
    <source>
        <dbReference type="ARBA" id="ARBA00022516"/>
    </source>
</evidence>
<dbReference type="GO" id="GO:0003700">
    <property type="term" value="F:DNA-binding transcription factor activity"/>
    <property type="evidence" value="ECO:0007669"/>
    <property type="project" value="InterPro"/>
</dbReference>
<dbReference type="SUPFAM" id="SSF46785">
    <property type="entry name" value="Winged helix' DNA-binding domain"/>
    <property type="match status" value="1"/>
</dbReference>
<dbReference type="Proteomes" id="UP000245624">
    <property type="component" value="Unassembled WGS sequence"/>
</dbReference>
<evidence type="ECO:0000256" key="5">
    <source>
        <dbReference type="ARBA" id="ARBA00023098"/>
    </source>
</evidence>
<dbReference type="SUPFAM" id="SSF54637">
    <property type="entry name" value="Thioesterase/thiol ester dehydrase-isomerase"/>
    <property type="match status" value="1"/>
</dbReference>
<dbReference type="GO" id="GO:0045892">
    <property type="term" value="P:negative regulation of DNA-templated transcription"/>
    <property type="evidence" value="ECO:0007669"/>
    <property type="project" value="InterPro"/>
</dbReference>
<evidence type="ECO:0000256" key="8">
    <source>
        <dbReference type="ARBA" id="ARBA00023163"/>
    </source>
</evidence>
<dbReference type="EMBL" id="QGTD01000016">
    <property type="protein sequence ID" value="PWU67362.1"/>
    <property type="molecule type" value="Genomic_DNA"/>
</dbReference>
<evidence type="ECO:0000256" key="6">
    <source>
        <dbReference type="ARBA" id="ARBA00023125"/>
    </source>
</evidence>
<keyword evidence="4" id="KW-0805">Transcription regulation</keyword>
<name>A0A317KUZ4_9BACI</name>
<organism evidence="9 10">
    <name type="scientific">Gracilibacillus dipsosauri</name>
    <dbReference type="NCBI Taxonomy" id="178340"/>
    <lineage>
        <taxon>Bacteria</taxon>
        <taxon>Bacillati</taxon>
        <taxon>Bacillota</taxon>
        <taxon>Bacilli</taxon>
        <taxon>Bacillales</taxon>
        <taxon>Bacillaceae</taxon>
        <taxon>Gracilibacillus</taxon>
    </lineage>
</organism>
<evidence type="ECO:0000256" key="3">
    <source>
        <dbReference type="ARBA" id="ARBA00022832"/>
    </source>
</evidence>
<dbReference type="NCBIfam" id="NF003359">
    <property type="entry name" value="PRK04424.1"/>
    <property type="match status" value="1"/>
</dbReference>
<dbReference type="Gene3D" id="1.10.10.10">
    <property type="entry name" value="Winged helix-like DNA-binding domain superfamily/Winged helix DNA-binding domain"/>
    <property type="match status" value="1"/>
</dbReference>
<dbReference type="RefSeq" id="WP_109985206.1">
    <property type="nucleotide sequence ID" value="NZ_JAJUIE010000068.1"/>
</dbReference>
<evidence type="ECO:0000313" key="9">
    <source>
        <dbReference type="EMBL" id="PWU67362.1"/>
    </source>
</evidence>
<gene>
    <name evidence="9" type="ORF">DLJ74_16050</name>
</gene>
<dbReference type="GO" id="GO:0006633">
    <property type="term" value="P:fatty acid biosynthetic process"/>
    <property type="evidence" value="ECO:0007669"/>
    <property type="project" value="UniProtKB-KW"/>
</dbReference>
<dbReference type="OrthoDB" id="1706183at2"/>
<dbReference type="InterPro" id="IPR017275">
    <property type="entry name" value="Transcription_factor_FapR"/>
</dbReference>
<keyword evidence="5" id="KW-0443">Lipid metabolism</keyword>
<reference evidence="9 10" key="1">
    <citation type="submission" date="2018-05" db="EMBL/GenBank/DDBJ databases">
        <title>Genomic analysis of Gracilibacillus dipsosauri DD1 reveals novel features of a salt-tolerant amylase.</title>
        <authorList>
            <person name="Deutch C.E."/>
            <person name="Yang S."/>
        </authorList>
    </citation>
    <scope>NUCLEOTIDE SEQUENCE [LARGE SCALE GENOMIC DNA]</scope>
    <source>
        <strain evidence="9 10">DD1</strain>
    </source>
</reference>
<dbReference type="GO" id="GO:0045717">
    <property type="term" value="P:negative regulation of fatty acid biosynthetic process"/>
    <property type="evidence" value="ECO:0007669"/>
    <property type="project" value="InterPro"/>
</dbReference>
<comment type="caution">
    <text evidence="9">The sequence shown here is derived from an EMBL/GenBank/DDBJ whole genome shotgun (WGS) entry which is preliminary data.</text>
</comment>
<dbReference type="PIRSF" id="PIRSF037733">
    <property type="entry name" value="Transcription_factor_FapR"/>
    <property type="match status" value="1"/>
</dbReference>
<keyword evidence="10" id="KW-1185">Reference proteome</keyword>
<keyword evidence="7" id="KW-0275">Fatty acid biosynthesis</keyword>
<dbReference type="Gene3D" id="3.10.129.10">
    <property type="entry name" value="Hotdog Thioesterase"/>
    <property type="match status" value="1"/>
</dbReference>
<dbReference type="AlphaFoldDB" id="A0A317KUZ4"/>
<accession>A0A317KUZ4</accession>
<dbReference type="InterPro" id="IPR036390">
    <property type="entry name" value="WH_DNA-bd_sf"/>
</dbReference>
<keyword evidence="8" id="KW-0804">Transcription</keyword>
<keyword evidence="3" id="KW-0276">Fatty acid metabolism</keyword>
<protein>
    <submittedName>
        <fullName evidence="9">Transcription factor FapR</fullName>
    </submittedName>
</protein>
<evidence type="ECO:0000256" key="1">
    <source>
        <dbReference type="ARBA" id="ARBA00022491"/>
    </source>
</evidence>
<keyword evidence="6" id="KW-0238">DNA-binding</keyword>